<dbReference type="RefSeq" id="WP_379510380.1">
    <property type="nucleotide sequence ID" value="NZ_JBHRTQ010000010.1"/>
</dbReference>
<keyword evidence="2" id="KW-1185">Reference proteome</keyword>
<gene>
    <name evidence="1" type="ORF">ACFOD9_12165</name>
</gene>
<proteinExistence type="predicted"/>
<accession>A0ABV7IQR4</accession>
<comment type="caution">
    <text evidence="1">The sequence shown here is derived from an EMBL/GenBank/DDBJ whole genome shotgun (WGS) entry which is preliminary data.</text>
</comment>
<organism evidence="1 2">
    <name type="scientific">Novosphingobium bradum</name>
    <dbReference type="NCBI Taxonomy" id="1737444"/>
    <lineage>
        <taxon>Bacteria</taxon>
        <taxon>Pseudomonadati</taxon>
        <taxon>Pseudomonadota</taxon>
        <taxon>Alphaproteobacteria</taxon>
        <taxon>Sphingomonadales</taxon>
        <taxon>Sphingomonadaceae</taxon>
        <taxon>Novosphingobium</taxon>
    </lineage>
</organism>
<reference evidence="2" key="1">
    <citation type="journal article" date="2019" name="Int. J. Syst. Evol. Microbiol.">
        <title>The Global Catalogue of Microorganisms (GCM) 10K type strain sequencing project: providing services to taxonomists for standard genome sequencing and annotation.</title>
        <authorList>
            <consortium name="The Broad Institute Genomics Platform"/>
            <consortium name="The Broad Institute Genome Sequencing Center for Infectious Disease"/>
            <person name="Wu L."/>
            <person name="Ma J."/>
        </authorList>
    </citation>
    <scope>NUCLEOTIDE SEQUENCE [LARGE SCALE GENOMIC DNA]</scope>
    <source>
        <strain evidence="2">KCTC 42984</strain>
    </source>
</reference>
<evidence type="ECO:0000313" key="2">
    <source>
        <dbReference type="Proteomes" id="UP001595604"/>
    </source>
</evidence>
<name>A0ABV7IQR4_9SPHN</name>
<dbReference type="EMBL" id="JBHRTQ010000010">
    <property type="protein sequence ID" value="MFC3175005.1"/>
    <property type="molecule type" value="Genomic_DNA"/>
</dbReference>
<sequence length="48" mass="5291">MAHEFATQLSAEKDRHRETAVQLAAATAKIEYLAAELARLNAERGPHC</sequence>
<evidence type="ECO:0000313" key="1">
    <source>
        <dbReference type="EMBL" id="MFC3175005.1"/>
    </source>
</evidence>
<dbReference type="Proteomes" id="UP001595604">
    <property type="component" value="Unassembled WGS sequence"/>
</dbReference>
<protein>
    <submittedName>
        <fullName evidence="1">Uncharacterized protein</fullName>
    </submittedName>
</protein>